<evidence type="ECO:0000313" key="3">
    <source>
        <dbReference type="Proteomes" id="UP000295633"/>
    </source>
</evidence>
<dbReference type="Proteomes" id="UP000295633">
    <property type="component" value="Unassembled WGS sequence"/>
</dbReference>
<accession>A0A4R5YK38</accession>
<proteinExistence type="predicted"/>
<gene>
    <name evidence="2" type="ORF">E2R54_02200</name>
</gene>
<comment type="caution">
    <text evidence="2">The sequence shown here is derived from an EMBL/GenBank/DDBJ whole genome shotgun (WGS) entry which is preliminary data.</text>
</comment>
<dbReference type="RefSeq" id="WP_133398534.1">
    <property type="nucleotide sequence ID" value="NZ_SMZX01000001.1"/>
</dbReference>
<protein>
    <submittedName>
        <fullName evidence="2">Uncharacterized protein</fullName>
    </submittedName>
</protein>
<dbReference type="AlphaFoldDB" id="A0A4R5YK38"/>
<reference evidence="2 3" key="1">
    <citation type="submission" date="2019-03" db="EMBL/GenBank/DDBJ databases">
        <title>Genome Sequencing and Assembly of Various Microbes Isolated from Partially Reclaimed Soil and Acid Mine Drainage (AMD) Site.</title>
        <authorList>
            <person name="Steinbock B."/>
            <person name="Bechtold R."/>
            <person name="Sevigny J.L."/>
            <person name="Thomas D."/>
            <person name="Cuthill L.R."/>
            <person name="Aveiro Johannsen E.J."/>
            <person name="Thomas K."/>
            <person name="Ghosh A."/>
        </authorList>
    </citation>
    <scope>NUCLEOTIDE SEQUENCE [LARGE SCALE GENOMIC DNA]</scope>
    <source>
        <strain evidence="2 3">F-B2</strain>
    </source>
</reference>
<evidence type="ECO:0000313" key="2">
    <source>
        <dbReference type="EMBL" id="TDL45298.1"/>
    </source>
</evidence>
<name>A0A4R5YK38_9MICO</name>
<organism evidence="2 3">
    <name type="scientific">Microbacterium oleivorans</name>
    <dbReference type="NCBI Taxonomy" id="273677"/>
    <lineage>
        <taxon>Bacteria</taxon>
        <taxon>Bacillati</taxon>
        <taxon>Actinomycetota</taxon>
        <taxon>Actinomycetes</taxon>
        <taxon>Micrococcales</taxon>
        <taxon>Microbacteriaceae</taxon>
        <taxon>Microbacterium</taxon>
    </lineage>
</organism>
<feature type="region of interest" description="Disordered" evidence="1">
    <location>
        <begin position="203"/>
        <end position="246"/>
    </location>
</feature>
<dbReference type="EMBL" id="SMZX01000001">
    <property type="protein sequence ID" value="TDL45298.1"/>
    <property type="molecule type" value="Genomic_DNA"/>
</dbReference>
<feature type="compositionally biased region" description="Polar residues" evidence="1">
    <location>
        <begin position="208"/>
        <end position="218"/>
    </location>
</feature>
<sequence length="246" mass="27623">MHQSVEEWRAEFAPEQLQVIRSVVPTGIHLGQVRSARAHTEYDDPDQHEFVYGVGMAHAAQKECQALLRSLPNYSEEKVPRSPRMLMRVGDHVVHVQRVGKKMPRNHRRLNLRQLSDTRRETLAEASNSRFAYTPEALFDLEETGEAHAEIGEAMEASSKSKKGMLLVPYYSSTPAGVGQMFLAPAVLAGNYLEFTDPEPLVYRRTGDTTASSGQQETQSKRRFAVGERPRSAPKLRRPQGPDGSR</sequence>
<evidence type="ECO:0000256" key="1">
    <source>
        <dbReference type="SAM" id="MobiDB-lite"/>
    </source>
</evidence>